<evidence type="ECO:0000313" key="7">
    <source>
        <dbReference type="EMBL" id="PCE42060.1"/>
    </source>
</evidence>
<organism evidence="7 8">
    <name type="scientific">Rhizorhabdus dicambivorans</name>
    <dbReference type="NCBI Taxonomy" id="1850238"/>
    <lineage>
        <taxon>Bacteria</taxon>
        <taxon>Pseudomonadati</taxon>
        <taxon>Pseudomonadota</taxon>
        <taxon>Alphaproteobacteria</taxon>
        <taxon>Sphingomonadales</taxon>
        <taxon>Sphingomonadaceae</taxon>
        <taxon>Rhizorhabdus</taxon>
    </lineage>
</organism>
<evidence type="ECO:0000256" key="5">
    <source>
        <dbReference type="ARBA" id="ARBA00023136"/>
    </source>
</evidence>
<dbReference type="InterPro" id="IPR004307">
    <property type="entry name" value="TspO_MBR"/>
</dbReference>
<dbReference type="Gene3D" id="1.20.1260.100">
    <property type="entry name" value="TspO/MBR protein"/>
    <property type="match status" value="1"/>
</dbReference>
<gene>
    <name evidence="7" type="ORF">COO09_12135</name>
</gene>
<comment type="caution">
    <text evidence="7">The sequence shown here is derived from an EMBL/GenBank/DDBJ whole genome shotgun (WGS) entry which is preliminary data.</text>
</comment>
<feature type="transmembrane region" description="Helical" evidence="6">
    <location>
        <begin position="56"/>
        <end position="79"/>
    </location>
</feature>
<sequence length="189" mass="20863">MDDSGSKASRGWIRWVVITVPVILLLGMLSARLGDSGYGNLWFDRLAKPALMPPGWVFPFAWSILYIVMGLALALVLGARDTKGRGIAVTLFLVQLALNLAWSPVFFKEHRIMLAFGLIIAMLLWAGAATALFWRIRRVAGLLMLPYLAWLMFAGVLNWQIHRLNPDGAALAPGQGNTQIIIEEAPVRP</sequence>
<evidence type="ECO:0000256" key="4">
    <source>
        <dbReference type="ARBA" id="ARBA00022989"/>
    </source>
</evidence>
<dbReference type="OrthoDB" id="9795496at2"/>
<dbReference type="RefSeq" id="WP_066962574.1">
    <property type="nucleotide sequence ID" value="NZ_CP023449.1"/>
</dbReference>
<dbReference type="PANTHER" id="PTHR10057">
    <property type="entry name" value="PERIPHERAL-TYPE BENZODIAZEPINE RECEPTOR"/>
    <property type="match status" value="1"/>
</dbReference>
<name>A0A2A4FTH6_9SPHN</name>
<protein>
    <submittedName>
        <fullName evidence="7">Tryptophan-rich sensory protein</fullName>
    </submittedName>
</protein>
<comment type="subcellular location">
    <subcellularLocation>
        <location evidence="1">Membrane</location>
        <topology evidence="1">Multi-pass membrane protein</topology>
    </subcellularLocation>
</comment>
<evidence type="ECO:0000313" key="8">
    <source>
        <dbReference type="Proteomes" id="UP000218934"/>
    </source>
</evidence>
<keyword evidence="3 6" id="KW-0812">Transmembrane</keyword>
<dbReference type="PANTHER" id="PTHR10057:SF0">
    <property type="entry name" value="TRANSLOCATOR PROTEIN"/>
    <property type="match status" value="1"/>
</dbReference>
<dbReference type="CDD" id="cd15904">
    <property type="entry name" value="TSPO_MBR"/>
    <property type="match status" value="1"/>
</dbReference>
<keyword evidence="5 6" id="KW-0472">Membrane</keyword>
<dbReference type="PIRSF" id="PIRSF005859">
    <property type="entry name" value="PBR"/>
    <property type="match status" value="1"/>
</dbReference>
<feature type="transmembrane region" description="Helical" evidence="6">
    <location>
        <begin position="86"/>
        <end position="106"/>
    </location>
</feature>
<dbReference type="FunFam" id="1.20.1260.100:FF:000001">
    <property type="entry name" value="translocator protein 2"/>
    <property type="match status" value="1"/>
</dbReference>
<keyword evidence="8" id="KW-1185">Reference proteome</keyword>
<dbReference type="AlphaFoldDB" id="A0A2A4FTH6"/>
<evidence type="ECO:0000256" key="1">
    <source>
        <dbReference type="ARBA" id="ARBA00004141"/>
    </source>
</evidence>
<accession>A0A2A4FTH6</accession>
<evidence type="ECO:0000256" key="2">
    <source>
        <dbReference type="ARBA" id="ARBA00007524"/>
    </source>
</evidence>
<proteinExistence type="inferred from homology"/>
<dbReference type="GO" id="GO:0033013">
    <property type="term" value="P:tetrapyrrole metabolic process"/>
    <property type="evidence" value="ECO:0007669"/>
    <property type="project" value="UniProtKB-ARBA"/>
</dbReference>
<feature type="transmembrane region" description="Helical" evidence="6">
    <location>
        <begin position="12"/>
        <end position="33"/>
    </location>
</feature>
<keyword evidence="4 6" id="KW-1133">Transmembrane helix</keyword>
<dbReference type="EMBL" id="NWUF01000010">
    <property type="protein sequence ID" value="PCE42060.1"/>
    <property type="molecule type" value="Genomic_DNA"/>
</dbReference>
<feature type="transmembrane region" description="Helical" evidence="6">
    <location>
        <begin position="141"/>
        <end position="161"/>
    </location>
</feature>
<dbReference type="KEGG" id="rdi:CMV14_18430"/>
<evidence type="ECO:0000256" key="3">
    <source>
        <dbReference type="ARBA" id="ARBA00022692"/>
    </source>
</evidence>
<feature type="transmembrane region" description="Helical" evidence="6">
    <location>
        <begin position="112"/>
        <end position="134"/>
    </location>
</feature>
<dbReference type="Proteomes" id="UP000218934">
    <property type="component" value="Unassembled WGS sequence"/>
</dbReference>
<dbReference type="InterPro" id="IPR038330">
    <property type="entry name" value="TspO/MBR-related_sf"/>
</dbReference>
<evidence type="ECO:0000256" key="6">
    <source>
        <dbReference type="SAM" id="Phobius"/>
    </source>
</evidence>
<reference evidence="7 8" key="1">
    <citation type="submission" date="2017-09" db="EMBL/GenBank/DDBJ databases">
        <title>The Catabolism of 3,6-Dichlorosalicylic acid is Initiated by the Cytochrome P450 Monooxygenase DsmABC in Rhizorhabdus dicambivorans Ndbn-20.</title>
        <authorList>
            <person name="Na L."/>
        </authorList>
    </citation>
    <scope>NUCLEOTIDE SEQUENCE [LARGE SCALE GENOMIC DNA]</scope>
    <source>
        <strain evidence="7 8">Ndbn-20m</strain>
    </source>
</reference>
<dbReference type="Pfam" id="PF03073">
    <property type="entry name" value="TspO_MBR"/>
    <property type="match status" value="1"/>
</dbReference>
<dbReference type="GO" id="GO:0016020">
    <property type="term" value="C:membrane"/>
    <property type="evidence" value="ECO:0007669"/>
    <property type="project" value="UniProtKB-SubCell"/>
</dbReference>
<comment type="similarity">
    <text evidence="2">Belongs to the TspO/BZRP family.</text>
</comment>